<dbReference type="Proteomes" id="UP000176992">
    <property type="component" value="Unassembled WGS sequence"/>
</dbReference>
<name>A0A1F5YE34_9BACT</name>
<evidence type="ECO:0000313" key="2">
    <source>
        <dbReference type="Proteomes" id="UP000176992"/>
    </source>
</evidence>
<accession>A0A1F5YE34</accession>
<reference evidence="1 2" key="1">
    <citation type="journal article" date="2016" name="Nat. Commun.">
        <title>Thousands of microbial genomes shed light on interconnected biogeochemical processes in an aquifer system.</title>
        <authorList>
            <person name="Anantharaman K."/>
            <person name="Brown C.T."/>
            <person name="Hug L.A."/>
            <person name="Sharon I."/>
            <person name="Castelle C.J."/>
            <person name="Probst A.J."/>
            <person name="Thomas B.C."/>
            <person name="Singh A."/>
            <person name="Wilkins M.J."/>
            <person name="Karaoz U."/>
            <person name="Brodie E.L."/>
            <person name="Williams K.H."/>
            <person name="Hubbard S.S."/>
            <person name="Banfield J.F."/>
        </authorList>
    </citation>
    <scope>NUCLEOTIDE SEQUENCE [LARGE SCALE GENOMIC DNA]</scope>
</reference>
<organism evidence="1 2">
    <name type="scientific">Candidatus Glassbacteria bacterium GWA2_58_10</name>
    <dbReference type="NCBI Taxonomy" id="1817865"/>
    <lineage>
        <taxon>Bacteria</taxon>
        <taxon>Candidatus Glassiibacteriota</taxon>
    </lineage>
</organism>
<dbReference type="AlphaFoldDB" id="A0A1F5YE34"/>
<protein>
    <submittedName>
        <fullName evidence="1">Uncharacterized protein</fullName>
    </submittedName>
</protein>
<sequence>MQFAVAQHVYGYYYRGAETRAAIDHLLALSVRETGVRLDQDTQFMVLAAGVRIEHAIRLEIREEAQFTN</sequence>
<gene>
    <name evidence="1" type="ORF">A2Z86_01475</name>
</gene>
<dbReference type="EMBL" id="MFIV01000101">
    <property type="protein sequence ID" value="OGF98447.1"/>
    <property type="molecule type" value="Genomic_DNA"/>
</dbReference>
<comment type="caution">
    <text evidence="1">The sequence shown here is derived from an EMBL/GenBank/DDBJ whole genome shotgun (WGS) entry which is preliminary data.</text>
</comment>
<evidence type="ECO:0000313" key="1">
    <source>
        <dbReference type="EMBL" id="OGF98447.1"/>
    </source>
</evidence>
<proteinExistence type="predicted"/>